<comment type="similarity">
    <text evidence="2 9">Belongs to the class-I aminoacyl-tRNA synthetase family. MetG type 1 subfamily.</text>
</comment>
<evidence type="ECO:0000259" key="10">
    <source>
        <dbReference type="Pfam" id="PF09334"/>
    </source>
</evidence>
<dbReference type="Gene3D" id="3.40.50.620">
    <property type="entry name" value="HUPs"/>
    <property type="match status" value="1"/>
</dbReference>
<feature type="binding site" evidence="9">
    <location>
        <position position="147"/>
    </location>
    <ligand>
        <name>Zn(2+)</name>
        <dbReference type="ChEBI" id="CHEBI:29105"/>
    </ligand>
</feature>
<dbReference type="Pfam" id="PF19303">
    <property type="entry name" value="Anticodon_3"/>
    <property type="match status" value="1"/>
</dbReference>
<feature type="binding site" evidence="9">
    <location>
        <position position="157"/>
    </location>
    <ligand>
        <name>Zn(2+)</name>
        <dbReference type="ChEBI" id="CHEBI:29105"/>
    </ligand>
</feature>
<dbReference type="HAMAP" id="MF_00098">
    <property type="entry name" value="Met_tRNA_synth_type1"/>
    <property type="match status" value="1"/>
</dbReference>
<feature type="domain" description="Methionyl-tRNA synthetase anticodon-binding" evidence="11">
    <location>
        <begin position="422"/>
        <end position="524"/>
    </location>
</feature>
<feature type="binding site" evidence="9">
    <location>
        <position position="160"/>
    </location>
    <ligand>
        <name>Zn(2+)</name>
        <dbReference type="ChEBI" id="CHEBI:29105"/>
    </ligand>
</feature>
<keyword evidence="4 9" id="KW-0547">Nucleotide-binding</keyword>
<keyword evidence="9" id="KW-0963">Cytoplasm</keyword>
<keyword evidence="9" id="KW-0479">Metal-binding</keyword>
<dbReference type="InterPro" id="IPR033911">
    <property type="entry name" value="MetRS_core"/>
</dbReference>
<evidence type="ECO:0000256" key="1">
    <source>
        <dbReference type="ARBA" id="ARBA00003314"/>
    </source>
</evidence>
<protein>
    <recommendedName>
        <fullName evidence="9">Methionine--tRNA ligase</fullName>
        <ecNumber evidence="9">6.1.1.10</ecNumber>
    </recommendedName>
    <alternativeName>
        <fullName evidence="9">Methionyl-tRNA synthetase</fullName>
        <shortName evidence="9">MetRS</shortName>
    </alternativeName>
</protein>
<dbReference type="Proteomes" id="UP001595859">
    <property type="component" value="Unassembled WGS sequence"/>
</dbReference>
<evidence type="ECO:0000256" key="9">
    <source>
        <dbReference type="HAMAP-Rule" id="MF_00098"/>
    </source>
</evidence>
<feature type="domain" description="Methionyl/Leucyl tRNA synthetase" evidence="10">
    <location>
        <begin position="6"/>
        <end position="411"/>
    </location>
</feature>
<dbReference type="InterPro" id="IPR014758">
    <property type="entry name" value="Met-tRNA_synth"/>
</dbReference>
<comment type="caution">
    <text evidence="12">The sequence shown here is derived from an EMBL/GenBank/DDBJ whole genome shotgun (WGS) entry which is preliminary data.</text>
</comment>
<dbReference type="InterPro" id="IPR015413">
    <property type="entry name" value="Methionyl/Leucyl_tRNA_Synth"/>
</dbReference>
<keyword evidence="7 9" id="KW-0030">Aminoacyl-tRNA synthetase</keyword>
<keyword evidence="13" id="KW-1185">Reference proteome</keyword>
<dbReference type="SUPFAM" id="SSF57770">
    <property type="entry name" value="Methionyl-tRNA synthetase (MetRS), Zn-domain"/>
    <property type="match status" value="1"/>
</dbReference>
<dbReference type="InterPro" id="IPR014729">
    <property type="entry name" value="Rossmann-like_a/b/a_fold"/>
</dbReference>
<dbReference type="SUPFAM" id="SSF52374">
    <property type="entry name" value="Nucleotidylyl transferase"/>
    <property type="match status" value="1"/>
</dbReference>
<proteinExistence type="inferred from homology"/>
<evidence type="ECO:0000256" key="8">
    <source>
        <dbReference type="ARBA" id="ARBA00047364"/>
    </source>
</evidence>
<comment type="subcellular location">
    <subcellularLocation>
        <location evidence="9">Cytoplasm</location>
    </subcellularLocation>
</comment>
<feature type="binding site" evidence="9">
    <location>
        <position position="144"/>
    </location>
    <ligand>
        <name>Zn(2+)</name>
        <dbReference type="ChEBI" id="CHEBI:29105"/>
    </ligand>
</feature>
<gene>
    <name evidence="9 12" type="primary">metG</name>
    <name evidence="12" type="ORF">ACFPCV_11165</name>
</gene>
<organism evidence="12 13">
    <name type="scientific">Actinophytocola glycyrrhizae</name>
    <dbReference type="NCBI Taxonomy" id="2044873"/>
    <lineage>
        <taxon>Bacteria</taxon>
        <taxon>Bacillati</taxon>
        <taxon>Actinomycetota</taxon>
        <taxon>Actinomycetes</taxon>
        <taxon>Pseudonocardiales</taxon>
        <taxon>Pseudonocardiaceae</taxon>
    </lineage>
</organism>
<keyword evidence="9" id="KW-0862">Zinc</keyword>
<keyword evidence="5 9" id="KW-0067">ATP-binding</keyword>
<dbReference type="SUPFAM" id="SSF47323">
    <property type="entry name" value="Anticodon-binding domain of a subclass of class I aminoacyl-tRNA synthetases"/>
    <property type="match status" value="1"/>
</dbReference>
<dbReference type="GO" id="GO:0004825">
    <property type="term" value="F:methionine-tRNA ligase activity"/>
    <property type="evidence" value="ECO:0007669"/>
    <property type="project" value="UniProtKB-EC"/>
</dbReference>
<dbReference type="InterPro" id="IPR029038">
    <property type="entry name" value="MetRS_Zn"/>
</dbReference>
<comment type="subunit">
    <text evidence="9">Monomer.</text>
</comment>
<dbReference type="InterPro" id="IPR041872">
    <property type="entry name" value="Anticodon_Met"/>
</dbReference>
<evidence type="ECO:0000259" key="11">
    <source>
        <dbReference type="Pfam" id="PF19303"/>
    </source>
</evidence>
<dbReference type="InterPro" id="IPR023458">
    <property type="entry name" value="Met-tRNA_ligase_1"/>
</dbReference>
<dbReference type="EMBL" id="JBHSIS010000006">
    <property type="protein sequence ID" value="MFC4854062.1"/>
    <property type="molecule type" value="Genomic_DNA"/>
</dbReference>
<dbReference type="InterPro" id="IPR009080">
    <property type="entry name" value="tRNAsynth_Ia_anticodon-bd"/>
</dbReference>
<keyword evidence="3 9" id="KW-0436">Ligase</keyword>
<evidence type="ECO:0000256" key="2">
    <source>
        <dbReference type="ARBA" id="ARBA00008258"/>
    </source>
</evidence>
<comment type="catalytic activity">
    <reaction evidence="8 9">
        <text>tRNA(Met) + L-methionine + ATP = L-methionyl-tRNA(Met) + AMP + diphosphate</text>
        <dbReference type="Rhea" id="RHEA:13481"/>
        <dbReference type="Rhea" id="RHEA-COMP:9667"/>
        <dbReference type="Rhea" id="RHEA-COMP:9698"/>
        <dbReference type="ChEBI" id="CHEBI:30616"/>
        <dbReference type="ChEBI" id="CHEBI:33019"/>
        <dbReference type="ChEBI" id="CHEBI:57844"/>
        <dbReference type="ChEBI" id="CHEBI:78442"/>
        <dbReference type="ChEBI" id="CHEBI:78530"/>
        <dbReference type="ChEBI" id="CHEBI:456215"/>
        <dbReference type="EC" id="6.1.1.10"/>
    </reaction>
</comment>
<dbReference type="PANTHER" id="PTHR45765">
    <property type="entry name" value="METHIONINE--TRNA LIGASE"/>
    <property type="match status" value="1"/>
</dbReference>
<feature type="short sequence motif" description="'KMSKS' region" evidence="9">
    <location>
        <begin position="348"/>
        <end position="352"/>
    </location>
</feature>
<evidence type="ECO:0000256" key="3">
    <source>
        <dbReference type="ARBA" id="ARBA00022598"/>
    </source>
</evidence>
<dbReference type="PRINTS" id="PR01041">
    <property type="entry name" value="TRNASYNTHMET"/>
</dbReference>
<dbReference type="Gene3D" id="2.20.28.20">
    <property type="entry name" value="Methionyl-tRNA synthetase, Zn-domain"/>
    <property type="match status" value="1"/>
</dbReference>
<feature type="binding site" evidence="9">
    <location>
        <position position="351"/>
    </location>
    <ligand>
        <name>ATP</name>
        <dbReference type="ChEBI" id="CHEBI:30616"/>
    </ligand>
</feature>
<dbReference type="EC" id="6.1.1.10" evidence="9"/>
<name>A0ABV9RXM2_9PSEU</name>
<comment type="function">
    <text evidence="1 9">Is required not only for elongation of protein synthesis but also for the initiation of all mRNA translation through initiator tRNA(fMet) aminoacylation.</text>
</comment>
<evidence type="ECO:0000313" key="13">
    <source>
        <dbReference type="Proteomes" id="UP001595859"/>
    </source>
</evidence>
<dbReference type="PANTHER" id="PTHR45765:SF1">
    <property type="entry name" value="METHIONINE--TRNA LIGASE, CYTOPLASMIC"/>
    <property type="match status" value="1"/>
</dbReference>
<evidence type="ECO:0000256" key="7">
    <source>
        <dbReference type="ARBA" id="ARBA00023146"/>
    </source>
</evidence>
<evidence type="ECO:0000256" key="6">
    <source>
        <dbReference type="ARBA" id="ARBA00022917"/>
    </source>
</evidence>
<keyword evidence="6 9" id="KW-0648">Protein biosynthesis</keyword>
<dbReference type="CDD" id="cd00814">
    <property type="entry name" value="MetRS_core"/>
    <property type="match status" value="1"/>
</dbReference>
<dbReference type="CDD" id="cd07957">
    <property type="entry name" value="Anticodon_Ia_Met"/>
    <property type="match status" value="1"/>
</dbReference>
<reference evidence="13" key="1">
    <citation type="journal article" date="2019" name="Int. J. Syst. Evol. Microbiol.">
        <title>The Global Catalogue of Microorganisms (GCM) 10K type strain sequencing project: providing services to taxonomists for standard genome sequencing and annotation.</title>
        <authorList>
            <consortium name="The Broad Institute Genomics Platform"/>
            <consortium name="The Broad Institute Genome Sequencing Center for Infectious Disease"/>
            <person name="Wu L."/>
            <person name="Ma J."/>
        </authorList>
    </citation>
    <scope>NUCLEOTIDE SEQUENCE [LARGE SCALE GENOMIC DNA]</scope>
    <source>
        <strain evidence="13">ZS-22-S1</strain>
    </source>
</reference>
<comment type="cofactor">
    <cofactor evidence="9">
        <name>Zn(2+)</name>
        <dbReference type="ChEBI" id="CHEBI:29105"/>
    </cofactor>
    <text evidence="9">Binds 1 zinc ion per subunit.</text>
</comment>
<accession>A0ABV9RXM2</accession>
<evidence type="ECO:0000256" key="4">
    <source>
        <dbReference type="ARBA" id="ARBA00022741"/>
    </source>
</evidence>
<dbReference type="Pfam" id="PF09334">
    <property type="entry name" value="tRNA-synt_1g"/>
    <property type="match status" value="1"/>
</dbReference>
<dbReference type="Gene3D" id="1.10.730.10">
    <property type="entry name" value="Isoleucyl-tRNA Synthetase, Domain 1"/>
    <property type="match status" value="1"/>
</dbReference>
<feature type="short sequence motif" description="'HIGH' region" evidence="9">
    <location>
        <begin position="12"/>
        <end position="22"/>
    </location>
</feature>
<evidence type="ECO:0000256" key="5">
    <source>
        <dbReference type="ARBA" id="ARBA00022840"/>
    </source>
</evidence>
<evidence type="ECO:0000313" key="12">
    <source>
        <dbReference type="EMBL" id="MFC4854062.1"/>
    </source>
</evidence>
<dbReference type="NCBIfam" id="TIGR00398">
    <property type="entry name" value="metG"/>
    <property type="match status" value="1"/>
</dbReference>
<sequence>MSNPVLTAVAWPYANGPRHIGHVSGFGVPSDVFSRYMRMAGHKVLMVSGTDEHGTPIQVQADKENASPQETVDKYARQIGGDLQGLGLSYDLFTRTTTGNHYKVVQDLFSALWRNGYVVPKTQLGAISPSTGRTLPDRYIEGTCPICGYESARGDQCDNCGNQLDPADLKNPRSKINGEVPEFIETEHLFLDLPSFAGALGTFLSSRQDWRPNVLKFSQNLLDDLKPRAITRDLDWGVPIPLDGWRDKPLKRFYVWFDAVIGYLSASVEWARRSGNDDAWQEFWTNPDAQGYYFMGKDNIVFHSLIWPSLLLGQNGQGDKGGEPGAFGTLNLPTEVVSSEFLKMSGAKFSTSRGTVIYVHDFLREFGPDSLRYFISVAGPENQDVDFTWEEFVRRTNFELANEWGNLVNRSISMAHKNVGAIPNPTALTDDDEALKSLSRGAFEVVGGHLRQSRFKQAASEAMRVVSAANKYISDQEPWKRKDDVARRDTILHTALQVVQDANTMLTPFLPHASQKIHEALGGSGVWAAQPECQDVEDLDVPGRINPILTGDYAGEQARWESTPIEVGRPLDKPSPLFAKLDPKLGETGPEWAPVVD</sequence>
<dbReference type="RefSeq" id="WP_378056018.1">
    <property type="nucleotide sequence ID" value="NZ_JBHSIS010000006.1"/>
</dbReference>